<organism evidence="1">
    <name type="scientific">Aphanomyces invadans</name>
    <dbReference type="NCBI Taxonomy" id="157072"/>
    <lineage>
        <taxon>Eukaryota</taxon>
        <taxon>Sar</taxon>
        <taxon>Stramenopiles</taxon>
        <taxon>Oomycota</taxon>
        <taxon>Saprolegniomycetes</taxon>
        <taxon>Saprolegniales</taxon>
        <taxon>Verrucalvaceae</taxon>
        <taxon>Aphanomyces</taxon>
    </lineage>
</organism>
<accession>A0A024TE40</accession>
<dbReference type="AlphaFoldDB" id="A0A024TE40"/>
<proteinExistence type="predicted"/>
<gene>
    <name evidence="1" type="ORF">H310_13372</name>
</gene>
<sequence length="54" mass="6216">MRIPYVAEICEIWRVEATEKHTLTASVLSWEHARMGQATDSICVAGYSRWCYPV</sequence>
<dbReference type="EMBL" id="KI914001">
    <property type="protein sequence ID" value="ETV92318.1"/>
    <property type="molecule type" value="Genomic_DNA"/>
</dbReference>
<dbReference type="GeneID" id="20090422"/>
<dbReference type="VEuPathDB" id="FungiDB:H310_13372"/>
<evidence type="ECO:0000313" key="1">
    <source>
        <dbReference type="EMBL" id="ETV92318.1"/>
    </source>
</evidence>
<protein>
    <submittedName>
        <fullName evidence="1">Uncharacterized protein</fullName>
    </submittedName>
</protein>
<reference evidence="1" key="1">
    <citation type="submission" date="2013-12" db="EMBL/GenBank/DDBJ databases">
        <title>The Genome Sequence of Aphanomyces invadans NJM9701.</title>
        <authorList>
            <consortium name="The Broad Institute Genomics Platform"/>
            <person name="Russ C."/>
            <person name="Tyler B."/>
            <person name="van West P."/>
            <person name="Dieguez-Uribeondo J."/>
            <person name="Young S.K."/>
            <person name="Zeng Q."/>
            <person name="Gargeya S."/>
            <person name="Fitzgerald M."/>
            <person name="Abouelleil A."/>
            <person name="Alvarado L."/>
            <person name="Chapman S.B."/>
            <person name="Gainer-Dewar J."/>
            <person name="Goldberg J."/>
            <person name="Griggs A."/>
            <person name="Gujja S."/>
            <person name="Hansen M."/>
            <person name="Howarth C."/>
            <person name="Imamovic A."/>
            <person name="Ireland A."/>
            <person name="Larimer J."/>
            <person name="McCowan C."/>
            <person name="Murphy C."/>
            <person name="Pearson M."/>
            <person name="Poon T.W."/>
            <person name="Priest M."/>
            <person name="Roberts A."/>
            <person name="Saif S."/>
            <person name="Shea T."/>
            <person name="Sykes S."/>
            <person name="Wortman J."/>
            <person name="Nusbaum C."/>
            <person name="Birren B."/>
        </authorList>
    </citation>
    <scope>NUCLEOTIDE SEQUENCE [LARGE SCALE GENOMIC DNA]</scope>
    <source>
        <strain evidence="1">NJM9701</strain>
    </source>
</reference>
<name>A0A024TE40_9STRA</name>
<dbReference type="RefSeq" id="XP_008879069.1">
    <property type="nucleotide sequence ID" value="XM_008880847.1"/>
</dbReference>